<dbReference type="EMBL" id="JBHRXI010000017">
    <property type="protein sequence ID" value="MFC3615609.1"/>
    <property type="molecule type" value="Genomic_DNA"/>
</dbReference>
<organism evidence="3 4">
    <name type="scientific">Lutimaribacter marinistellae</name>
    <dbReference type="NCBI Taxonomy" id="1820329"/>
    <lineage>
        <taxon>Bacteria</taxon>
        <taxon>Pseudomonadati</taxon>
        <taxon>Pseudomonadota</taxon>
        <taxon>Alphaproteobacteria</taxon>
        <taxon>Rhodobacterales</taxon>
        <taxon>Roseobacteraceae</taxon>
        <taxon>Lutimaribacter</taxon>
    </lineage>
</organism>
<comment type="caution">
    <text evidence="3">The sequence shown here is derived from an EMBL/GenBank/DDBJ whole genome shotgun (WGS) entry which is preliminary data.</text>
</comment>
<feature type="compositionally biased region" description="Basic and acidic residues" evidence="1">
    <location>
        <begin position="141"/>
        <end position="152"/>
    </location>
</feature>
<proteinExistence type="predicted"/>
<feature type="chain" id="PRO_5045534251" description="Outer membrane protein beta-barrel domain-containing protein" evidence="2">
    <location>
        <begin position="26"/>
        <end position="152"/>
    </location>
</feature>
<evidence type="ECO:0008006" key="5">
    <source>
        <dbReference type="Google" id="ProtNLM"/>
    </source>
</evidence>
<keyword evidence="4" id="KW-1185">Reference proteome</keyword>
<dbReference type="RefSeq" id="WP_386736876.1">
    <property type="nucleotide sequence ID" value="NZ_JBHRXI010000017.1"/>
</dbReference>
<evidence type="ECO:0000256" key="2">
    <source>
        <dbReference type="SAM" id="SignalP"/>
    </source>
</evidence>
<evidence type="ECO:0000256" key="1">
    <source>
        <dbReference type="SAM" id="MobiDB-lite"/>
    </source>
</evidence>
<name>A0ABV7TM58_9RHOB</name>
<sequence>MAHPPNCRLVLAAGLALATASPVAADPTFGVGLTFVFGDGNGPGLTVKVFSDDEEDSVVASLGIDYLFQANRWRPNIGVAYLGEGWYIGPDLGLVLGDDQASVGISAGWADTEAPPAAAPAPPPGPTPNPTPTTPPTDEGTCDRFTEDCYAE</sequence>
<feature type="signal peptide" evidence="2">
    <location>
        <begin position="1"/>
        <end position="25"/>
    </location>
</feature>
<feature type="region of interest" description="Disordered" evidence="1">
    <location>
        <begin position="109"/>
        <end position="152"/>
    </location>
</feature>
<keyword evidence="2" id="KW-0732">Signal</keyword>
<evidence type="ECO:0000313" key="4">
    <source>
        <dbReference type="Proteomes" id="UP001595629"/>
    </source>
</evidence>
<accession>A0ABV7TM58</accession>
<dbReference type="Proteomes" id="UP001595629">
    <property type="component" value="Unassembled WGS sequence"/>
</dbReference>
<feature type="compositionally biased region" description="Pro residues" evidence="1">
    <location>
        <begin position="117"/>
        <end position="135"/>
    </location>
</feature>
<protein>
    <recommendedName>
        <fullName evidence="5">Outer membrane protein beta-barrel domain-containing protein</fullName>
    </recommendedName>
</protein>
<gene>
    <name evidence="3" type="ORF">ACFORG_17770</name>
</gene>
<evidence type="ECO:0000313" key="3">
    <source>
        <dbReference type="EMBL" id="MFC3615609.1"/>
    </source>
</evidence>
<reference evidence="4" key="1">
    <citation type="journal article" date="2019" name="Int. J. Syst. Evol. Microbiol.">
        <title>The Global Catalogue of Microorganisms (GCM) 10K type strain sequencing project: providing services to taxonomists for standard genome sequencing and annotation.</title>
        <authorList>
            <consortium name="The Broad Institute Genomics Platform"/>
            <consortium name="The Broad Institute Genome Sequencing Center for Infectious Disease"/>
            <person name="Wu L."/>
            <person name="Ma J."/>
        </authorList>
    </citation>
    <scope>NUCLEOTIDE SEQUENCE [LARGE SCALE GENOMIC DNA]</scope>
    <source>
        <strain evidence="4">KCTC 42911</strain>
    </source>
</reference>